<sequence length="334" mass="37100">MSSSWNGKKNWKLSTINQNPSPTCQRKNHMRDSARNSASAVDDSGKRSSIVSRFMERISLFTSPSEKTNASMTVEASILLPLFLFFFLNLGCALEMIRLHGNLQLALWETGSKLSVYGYAVSSGEMPEDDSGEEDWWKELAGAAFASSYVKAQMIKSAGEEYLNHSPLTNGAGGLQFWESEIFGSGDEIDIVVTYSVSPWSRIIGISPFRMANRYYAHIWNGYGLSGEEENTQIVYITASGTVYHLTKGCTHLQLSVSQISASGVDDARNQYGGKYHPCARCAKGNSPSFYYITSEGNRYHYDRECSGLKRTIYSISIEEAVEEGYRACSRCGH</sequence>
<dbReference type="Proteomes" id="UP000236311">
    <property type="component" value="Unassembled WGS sequence"/>
</dbReference>
<dbReference type="AlphaFoldDB" id="A0A2K4ZLF1"/>
<name>A0A2K4ZLF1_9FIRM</name>
<keyword evidence="2" id="KW-0472">Membrane</keyword>
<evidence type="ECO:0000256" key="2">
    <source>
        <dbReference type="SAM" id="Phobius"/>
    </source>
</evidence>
<reference evidence="3 4" key="1">
    <citation type="submission" date="2018-01" db="EMBL/GenBank/DDBJ databases">
        <authorList>
            <person name="Gaut B.S."/>
            <person name="Morton B.R."/>
            <person name="Clegg M.T."/>
            <person name="Duvall M.R."/>
        </authorList>
    </citation>
    <scope>NUCLEOTIDE SEQUENCE [LARGE SCALE GENOMIC DNA]</scope>
    <source>
        <strain evidence="3">GP69</strain>
    </source>
</reference>
<accession>A0A2K4ZLF1</accession>
<feature type="transmembrane region" description="Helical" evidence="2">
    <location>
        <begin position="78"/>
        <end position="97"/>
    </location>
</feature>
<evidence type="ECO:0000313" key="4">
    <source>
        <dbReference type="Proteomes" id="UP000236311"/>
    </source>
</evidence>
<gene>
    <name evidence="3" type="ORF">AMURIS_04038</name>
</gene>
<keyword evidence="4" id="KW-1185">Reference proteome</keyword>
<keyword evidence="2" id="KW-0812">Transmembrane</keyword>
<keyword evidence="2" id="KW-1133">Transmembrane helix</keyword>
<feature type="compositionally biased region" description="Polar residues" evidence="1">
    <location>
        <begin position="1"/>
        <end position="25"/>
    </location>
</feature>
<evidence type="ECO:0000313" key="3">
    <source>
        <dbReference type="EMBL" id="SOY31301.1"/>
    </source>
</evidence>
<evidence type="ECO:0000256" key="1">
    <source>
        <dbReference type="SAM" id="MobiDB-lite"/>
    </source>
</evidence>
<protein>
    <recommendedName>
        <fullName evidence="5">TadE-like protein</fullName>
    </recommendedName>
</protein>
<organism evidence="3 4">
    <name type="scientific">Acetatifactor muris</name>
    <dbReference type="NCBI Taxonomy" id="879566"/>
    <lineage>
        <taxon>Bacteria</taxon>
        <taxon>Bacillati</taxon>
        <taxon>Bacillota</taxon>
        <taxon>Clostridia</taxon>
        <taxon>Lachnospirales</taxon>
        <taxon>Lachnospiraceae</taxon>
        <taxon>Acetatifactor</taxon>
    </lineage>
</organism>
<dbReference type="EMBL" id="OFSM01000024">
    <property type="protein sequence ID" value="SOY31301.1"/>
    <property type="molecule type" value="Genomic_DNA"/>
</dbReference>
<feature type="region of interest" description="Disordered" evidence="1">
    <location>
        <begin position="1"/>
        <end position="44"/>
    </location>
</feature>
<evidence type="ECO:0008006" key="5">
    <source>
        <dbReference type="Google" id="ProtNLM"/>
    </source>
</evidence>
<proteinExistence type="predicted"/>